<dbReference type="GO" id="GO:0000026">
    <property type="term" value="F:alpha-1,2-mannosyltransferase activity"/>
    <property type="evidence" value="ECO:0007669"/>
    <property type="project" value="TreeGrafter"/>
</dbReference>
<evidence type="ECO:0000256" key="7">
    <source>
        <dbReference type="ARBA" id="ARBA00022692"/>
    </source>
</evidence>
<evidence type="ECO:0000256" key="4">
    <source>
        <dbReference type="ARBA" id="ARBA00022502"/>
    </source>
</evidence>
<keyword evidence="6 14" id="KW-0808">Transferase</keyword>
<feature type="transmembrane region" description="Helical" evidence="12">
    <location>
        <begin position="161"/>
        <end position="184"/>
    </location>
</feature>
<feature type="transmembrane region" description="Helical" evidence="12">
    <location>
        <begin position="286"/>
        <end position="302"/>
    </location>
</feature>
<keyword evidence="15" id="KW-1185">Reference proteome</keyword>
<comment type="pathway">
    <text evidence="2">Glycolipid biosynthesis; glycosylphosphatidylinositol-anchor biosynthesis.</text>
</comment>
<evidence type="ECO:0000256" key="3">
    <source>
        <dbReference type="ARBA" id="ARBA00006065"/>
    </source>
</evidence>
<evidence type="ECO:0000256" key="5">
    <source>
        <dbReference type="ARBA" id="ARBA00022676"/>
    </source>
</evidence>
<evidence type="ECO:0000256" key="8">
    <source>
        <dbReference type="ARBA" id="ARBA00022824"/>
    </source>
</evidence>
<comment type="subcellular location">
    <subcellularLocation>
        <location evidence="1 12">Endoplasmic reticulum membrane</location>
        <topology evidence="1 12">Multi-pass membrane protein</topology>
    </subcellularLocation>
</comment>
<feature type="chain" id="PRO_5012362354" description="Mannosyltransferase" evidence="13">
    <location>
        <begin position="16"/>
        <end position="497"/>
    </location>
</feature>
<evidence type="ECO:0000256" key="9">
    <source>
        <dbReference type="ARBA" id="ARBA00022989"/>
    </source>
</evidence>
<dbReference type="Pfam" id="PF03901">
    <property type="entry name" value="Glyco_transf_22"/>
    <property type="match status" value="1"/>
</dbReference>
<dbReference type="EC" id="2.4.1.-" evidence="12"/>
<dbReference type="OrthoDB" id="416834at2759"/>
<evidence type="ECO:0000256" key="11">
    <source>
        <dbReference type="ARBA" id="ARBA00024708"/>
    </source>
</evidence>
<feature type="signal peptide" evidence="13">
    <location>
        <begin position="1"/>
        <end position="15"/>
    </location>
</feature>
<dbReference type="Proteomes" id="UP000095023">
    <property type="component" value="Unassembled WGS sequence"/>
</dbReference>
<name>A0A1E4TFM3_9ASCO</name>
<keyword evidence="8 12" id="KW-0256">Endoplasmic reticulum</keyword>
<dbReference type="UniPathway" id="UPA00196"/>
<keyword evidence="13" id="KW-0732">Signal</keyword>
<keyword evidence="9 12" id="KW-1133">Transmembrane helix</keyword>
<dbReference type="PANTHER" id="PTHR22760">
    <property type="entry name" value="GLYCOSYLTRANSFERASE"/>
    <property type="match status" value="1"/>
</dbReference>
<dbReference type="PANTHER" id="PTHR22760:SF4">
    <property type="entry name" value="GPI MANNOSYLTRANSFERASE 3"/>
    <property type="match status" value="1"/>
</dbReference>
<dbReference type="InterPro" id="IPR005599">
    <property type="entry name" value="GPI_mannosylTrfase"/>
</dbReference>
<gene>
    <name evidence="14" type="ORF">CANCADRAFT_2246</name>
</gene>
<dbReference type="GO" id="GO:0006506">
    <property type="term" value="P:GPI anchor biosynthetic process"/>
    <property type="evidence" value="ECO:0007669"/>
    <property type="project" value="UniProtKB-UniPathway"/>
</dbReference>
<feature type="transmembrane region" description="Helical" evidence="12">
    <location>
        <begin position="205"/>
        <end position="227"/>
    </location>
</feature>
<dbReference type="GO" id="GO:0005789">
    <property type="term" value="C:endoplasmic reticulum membrane"/>
    <property type="evidence" value="ECO:0007669"/>
    <property type="project" value="UniProtKB-SubCell"/>
</dbReference>
<reference evidence="15" key="1">
    <citation type="submission" date="2016-02" db="EMBL/GenBank/DDBJ databases">
        <title>Comparative genomics of biotechnologically important yeasts.</title>
        <authorList>
            <consortium name="DOE Joint Genome Institute"/>
            <person name="Riley R."/>
            <person name="Haridas S."/>
            <person name="Wolfe K.H."/>
            <person name="Lopes M.R."/>
            <person name="Hittinger C.T."/>
            <person name="Goker M."/>
            <person name="Salamov A."/>
            <person name="Wisecaver J."/>
            <person name="Long T.M."/>
            <person name="Aerts A.L."/>
            <person name="Barry K."/>
            <person name="Choi C."/>
            <person name="Clum A."/>
            <person name="Coughlan A.Y."/>
            <person name="Deshpande S."/>
            <person name="Douglass A.P."/>
            <person name="Hanson S.J."/>
            <person name="Klenk H.-P."/>
            <person name="Labutti K."/>
            <person name="Lapidus A."/>
            <person name="Lindquist E."/>
            <person name="Lipzen A."/>
            <person name="Meier-Kolthoff J.P."/>
            <person name="Ohm R.A."/>
            <person name="Otillar R.P."/>
            <person name="Pangilinan J."/>
            <person name="Peng Y."/>
            <person name="Rokas A."/>
            <person name="Rosa C.A."/>
            <person name="Scheuner C."/>
            <person name="Sibirny A.A."/>
            <person name="Slot J.C."/>
            <person name="Stielow J.B."/>
            <person name="Sun H."/>
            <person name="Kurtzman C.P."/>
            <person name="Blackwell M."/>
            <person name="Jeffries T.W."/>
            <person name="Grigoriev I.V."/>
        </authorList>
    </citation>
    <scope>NUCLEOTIDE SEQUENCE [LARGE SCALE GENOMIC DNA]</scope>
    <source>
        <strain evidence="15">NRRL Y-17796</strain>
    </source>
</reference>
<evidence type="ECO:0000256" key="2">
    <source>
        <dbReference type="ARBA" id="ARBA00004687"/>
    </source>
</evidence>
<proteinExistence type="inferred from homology"/>
<comment type="function">
    <text evidence="11">Mannosyltransferase involved in glycosylphosphatidylinositol-anchor biosynthesis. Transfers the third mannose to Man2-GlcN-acyl-PI during GPI precursor assembly.</text>
</comment>
<sequence>MLVLLLCVAVRVINALTTKTFSQPDEYWQSLEPAHWYYYGYGYLTWEWKHHIRSWIHPSIFILLYKCVDSLNLSETRWLILAPRLLQSVFAACADWATFVFAKRLFGVRPAKFALLASLTNPFAWYTMTRTFSNSMEASFAAFTCAIWPWPSQFDRSYRSIYLTVFLILIATCIRPTAILLWIMPGLLFIAQATTTFGILQTTKVLVVCLVIAIAVIASDAALNYYITKQLMLPIYQFYNFNVSDSLSVFYGASPIHYYISQGIPLLFMGYLPAFLYALIIHRKSALVWTLVFVTATYSLISHKEHRFILSLLPIGNCLIGSAYAKLNNSSIRFWLIAVALTVNLPAAYFFNMVHQRGVIDVSDLVREIKPESVGFLMPCHSTPWQSYFHSPHTDAWFLTCEPPIGYSLEDRSTYRDEADKFYDNTELFVKTQITKSGTNGTHAWPEYLVFFEQMLPLMQQYCNTTLHYEEHRRFFNTYFHDDHRRSGDIIVWRHTI</sequence>
<evidence type="ECO:0000313" key="14">
    <source>
        <dbReference type="EMBL" id="ODV90519.1"/>
    </source>
</evidence>
<keyword evidence="10 12" id="KW-0472">Membrane</keyword>
<accession>A0A1E4TFM3</accession>
<comment type="similarity">
    <text evidence="3">Belongs to the glycosyltransferase 22 family. PIGB subfamily.</text>
</comment>
<evidence type="ECO:0000256" key="13">
    <source>
        <dbReference type="SAM" id="SignalP"/>
    </source>
</evidence>
<dbReference type="AlphaFoldDB" id="A0A1E4TFM3"/>
<evidence type="ECO:0000256" key="1">
    <source>
        <dbReference type="ARBA" id="ARBA00004477"/>
    </source>
</evidence>
<evidence type="ECO:0000256" key="6">
    <source>
        <dbReference type="ARBA" id="ARBA00022679"/>
    </source>
</evidence>
<organism evidence="14 15">
    <name type="scientific">Tortispora caseinolytica NRRL Y-17796</name>
    <dbReference type="NCBI Taxonomy" id="767744"/>
    <lineage>
        <taxon>Eukaryota</taxon>
        <taxon>Fungi</taxon>
        <taxon>Dikarya</taxon>
        <taxon>Ascomycota</taxon>
        <taxon>Saccharomycotina</taxon>
        <taxon>Trigonopsidomycetes</taxon>
        <taxon>Trigonopsidales</taxon>
        <taxon>Trigonopsidaceae</taxon>
        <taxon>Tortispora</taxon>
    </lineage>
</organism>
<feature type="transmembrane region" description="Helical" evidence="12">
    <location>
        <begin position="256"/>
        <end position="279"/>
    </location>
</feature>
<feature type="transmembrane region" description="Helical" evidence="12">
    <location>
        <begin position="332"/>
        <end position="351"/>
    </location>
</feature>
<evidence type="ECO:0000256" key="12">
    <source>
        <dbReference type="RuleBase" id="RU363075"/>
    </source>
</evidence>
<keyword evidence="7 12" id="KW-0812">Transmembrane</keyword>
<dbReference type="EMBL" id="KV453842">
    <property type="protein sequence ID" value="ODV90519.1"/>
    <property type="molecule type" value="Genomic_DNA"/>
</dbReference>
<protein>
    <recommendedName>
        <fullName evidence="12">Mannosyltransferase</fullName>
        <ecNumber evidence="12">2.4.1.-</ecNumber>
    </recommendedName>
</protein>
<keyword evidence="4" id="KW-0337">GPI-anchor biosynthesis</keyword>
<keyword evidence="5 12" id="KW-0328">Glycosyltransferase</keyword>
<evidence type="ECO:0000313" key="15">
    <source>
        <dbReference type="Proteomes" id="UP000095023"/>
    </source>
</evidence>
<evidence type="ECO:0000256" key="10">
    <source>
        <dbReference type="ARBA" id="ARBA00023136"/>
    </source>
</evidence>